<proteinExistence type="predicted"/>
<evidence type="ECO:0000313" key="1">
    <source>
        <dbReference type="EMBL" id="CAA9995320.1"/>
    </source>
</evidence>
<protein>
    <submittedName>
        <fullName evidence="1">Uncharacterized protein</fullName>
    </submittedName>
</protein>
<keyword evidence="2" id="KW-1185">Reference proteome</keyword>
<dbReference type="AlphaFoldDB" id="A0A6H5FZ11"/>
<name>A0A6H5FZ11_9HEMI</name>
<feature type="non-terminal residue" evidence="1">
    <location>
        <position position="1"/>
    </location>
</feature>
<sequence>QLVLVNVHGNGPCACASSASRLSAFGSVHHTRSFFKYLNKMPDPPLSVHLDPWRIILKISIMRKNRLKGLSISAQHSNIRRVCPFEKAAETRRICSVLPKMFHSKFGTPFLREASTNRRICGVICASFGAVRRFRRRFSTTLPHFGPDVSRETPKKNLRSLDVRAFTFRRIRNNSREIRVLAGILVGIPFRFFRGRSSNCGVPSKAPTTGCRE</sequence>
<gene>
    <name evidence="1" type="ORF">NTEN_LOCUS2111</name>
</gene>
<accession>A0A6H5FZ11</accession>
<evidence type="ECO:0000313" key="2">
    <source>
        <dbReference type="Proteomes" id="UP000479000"/>
    </source>
</evidence>
<reference evidence="1 2" key="1">
    <citation type="submission" date="2020-02" db="EMBL/GenBank/DDBJ databases">
        <authorList>
            <person name="Ferguson B K."/>
        </authorList>
    </citation>
    <scope>NUCLEOTIDE SEQUENCE [LARGE SCALE GENOMIC DNA]</scope>
</reference>
<dbReference type="EMBL" id="CADCXU010003286">
    <property type="protein sequence ID" value="CAA9995320.1"/>
    <property type="molecule type" value="Genomic_DNA"/>
</dbReference>
<organism evidence="1 2">
    <name type="scientific">Nesidiocoris tenuis</name>
    <dbReference type="NCBI Taxonomy" id="355587"/>
    <lineage>
        <taxon>Eukaryota</taxon>
        <taxon>Metazoa</taxon>
        <taxon>Ecdysozoa</taxon>
        <taxon>Arthropoda</taxon>
        <taxon>Hexapoda</taxon>
        <taxon>Insecta</taxon>
        <taxon>Pterygota</taxon>
        <taxon>Neoptera</taxon>
        <taxon>Paraneoptera</taxon>
        <taxon>Hemiptera</taxon>
        <taxon>Heteroptera</taxon>
        <taxon>Panheteroptera</taxon>
        <taxon>Cimicomorpha</taxon>
        <taxon>Miridae</taxon>
        <taxon>Dicyphina</taxon>
        <taxon>Nesidiocoris</taxon>
    </lineage>
</organism>
<dbReference type="Proteomes" id="UP000479000">
    <property type="component" value="Unassembled WGS sequence"/>
</dbReference>